<dbReference type="RefSeq" id="WP_138788570.1">
    <property type="nucleotide sequence ID" value="NZ_JBHTGQ010000041.1"/>
</dbReference>
<keyword evidence="1" id="KW-0472">Membrane</keyword>
<sequence length="142" mass="15737">MRGTKRKISWTVAIVTVLGIAIAWLYGEGRVTMEDIITKEFQENRELFAAVAETVAARDDITGIAGPSYRGNDERLAKLFDDLGYLTVEKRQGGAVLFVKDKKLGFDHGILYVPPGKPLPKASYATRTPIDDSWSFVSIKTD</sequence>
<feature type="transmembrane region" description="Helical" evidence="1">
    <location>
        <begin position="7"/>
        <end position="27"/>
    </location>
</feature>
<protein>
    <submittedName>
        <fullName evidence="2">Uncharacterized protein</fullName>
    </submittedName>
</protein>
<comment type="caution">
    <text evidence="2">The sequence shown here is derived from an EMBL/GenBank/DDBJ whole genome shotgun (WGS) entry which is preliminary data.</text>
</comment>
<keyword evidence="1" id="KW-0812">Transmembrane</keyword>
<evidence type="ECO:0000256" key="1">
    <source>
        <dbReference type="SAM" id="Phobius"/>
    </source>
</evidence>
<evidence type="ECO:0000313" key="3">
    <source>
        <dbReference type="Proteomes" id="UP001596528"/>
    </source>
</evidence>
<gene>
    <name evidence="2" type="ORF">ACFQWB_15475</name>
</gene>
<reference evidence="3" key="1">
    <citation type="journal article" date="2019" name="Int. J. Syst. Evol. Microbiol.">
        <title>The Global Catalogue of Microorganisms (GCM) 10K type strain sequencing project: providing services to taxonomists for standard genome sequencing and annotation.</title>
        <authorList>
            <consortium name="The Broad Institute Genomics Platform"/>
            <consortium name="The Broad Institute Genome Sequencing Center for Infectious Disease"/>
            <person name="Wu L."/>
            <person name="Ma J."/>
        </authorList>
    </citation>
    <scope>NUCLEOTIDE SEQUENCE [LARGE SCALE GENOMIC DNA]</scope>
    <source>
        <strain evidence="3">JCM 18657</strain>
    </source>
</reference>
<name>A0ABW2V5A4_9BACL</name>
<organism evidence="2 3">
    <name type="scientific">Paenibacillus thermoaerophilus</name>
    <dbReference type="NCBI Taxonomy" id="1215385"/>
    <lineage>
        <taxon>Bacteria</taxon>
        <taxon>Bacillati</taxon>
        <taxon>Bacillota</taxon>
        <taxon>Bacilli</taxon>
        <taxon>Bacillales</taxon>
        <taxon>Paenibacillaceae</taxon>
        <taxon>Paenibacillus</taxon>
    </lineage>
</organism>
<dbReference type="EMBL" id="JBHTGQ010000041">
    <property type="protein sequence ID" value="MFC7751319.1"/>
    <property type="molecule type" value="Genomic_DNA"/>
</dbReference>
<accession>A0ABW2V5A4</accession>
<keyword evidence="3" id="KW-1185">Reference proteome</keyword>
<proteinExistence type="predicted"/>
<dbReference type="Proteomes" id="UP001596528">
    <property type="component" value="Unassembled WGS sequence"/>
</dbReference>
<evidence type="ECO:0000313" key="2">
    <source>
        <dbReference type="EMBL" id="MFC7751319.1"/>
    </source>
</evidence>
<keyword evidence="1" id="KW-1133">Transmembrane helix</keyword>